<name>A0AAE3NFC5_RALSL</name>
<evidence type="ECO:0000256" key="1">
    <source>
        <dbReference type="SAM" id="SignalP"/>
    </source>
</evidence>
<accession>A0AAE3NFC5</accession>
<dbReference type="PANTHER" id="PTHR23150:SF19">
    <property type="entry name" value="FORMYLGLYCINE-GENERATING ENZYME"/>
    <property type="match status" value="1"/>
</dbReference>
<dbReference type="RefSeq" id="WP_328517829.1">
    <property type="nucleotide sequence ID" value="NZ_JAIVEX010000002.1"/>
</dbReference>
<evidence type="ECO:0000259" key="2">
    <source>
        <dbReference type="Pfam" id="PF03781"/>
    </source>
</evidence>
<reference evidence="3" key="1">
    <citation type="submission" date="2021-09" db="EMBL/GenBank/DDBJ databases">
        <title>Genomic analysis of Ralstonia spp.</title>
        <authorList>
            <person name="Aburjaile F."/>
            <person name="Ariute J.C."/>
            <person name="Pais A.K.L."/>
            <person name="Albuquerque G.M.R."/>
            <person name="Silva A.M.F."/>
            <person name="Brenig B."/>
            <person name="Azevedo V."/>
            <person name="Matiuzzi M."/>
            <person name="Ramos R."/>
            <person name="Goes-Neto A."/>
            <person name="Soares S."/>
            <person name="Iseppon A.M.B."/>
            <person name="Souza E."/>
            <person name="Gama M."/>
        </authorList>
    </citation>
    <scope>NUCLEOTIDE SEQUENCE</scope>
    <source>
        <strain evidence="3">B4</strain>
    </source>
</reference>
<keyword evidence="1" id="KW-0732">Signal</keyword>
<dbReference type="InterPro" id="IPR051043">
    <property type="entry name" value="Sulfatase_Mod_Factor_Kinase"/>
</dbReference>
<organism evidence="3 4">
    <name type="scientific">Ralstonia solanacearum</name>
    <name type="common">Pseudomonas solanacearum</name>
    <dbReference type="NCBI Taxonomy" id="305"/>
    <lineage>
        <taxon>Bacteria</taxon>
        <taxon>Pseudomonadati</taxon>
        <taxon>Pseudomonadota</taxon>
        <taxon>Betaproteobacteria</taxon>
        <taxon>Burkholderiales</taxon>
        <taxon>Burkholderiaceae</taxon>
        <taxon>Ralstonia</taxon>
        <taxon>Ralstonia solanacearum species complex</taxon>
    </lineage>
</organism>
<dbReference type="Proteomes" id="UP001143674">
    <property type="component" value="Unassembled WGS sequence"/>
</dbReference>
<dbReference type="Pfam" id="PF03781">
    <property type="entry name" value="FGE-sulfatase"/>
    <property type="match status" value="1"/>
</dbReference>
<dbReference type="Gene3D" id="3.90.1580.10">
    <property type="entry name" value="paralog of FGE (formylglycine-generating enzyme)"/>
    <property type="match status" value="1"/>
</dbReference>
<dbReference type="GO" id="GO:0120147">
    <property type="term" value="F:formylglycine-generating oxidase activity"/>
    <property type="evidence" value="ECO:0007669"/>
    <property type="project" value="TreeGrafter"/>
</dbReference>
<sequence length="345" mass="38070">MRCCQACKWLLKNSRHKPRIFGGVIAAALLSAASLALAKDGLPSQPASAPSSAGNLAPGGSFRGCSHCSEMMIMPSGDFMMGATKEEFSGFMDRYSIFYSNETPLHKVHVQEFALAKADVTRAQFSVFVKDTGFKAKGCQVYDGKTAHFDENADWRNPGFVQTEDDPVVCVSWNDAKRYIGWLNKKLHKQSHVVYRLPTEAEWEYAARAGTEGKTYWADMRLDACKFANVRDQSVNVVDPSAPHVECNDGFVYTSPVGMFAPNSWGLFDMLGNVYQWVEDCQHVGYSMPPLAGASLATPNCALRIRRGASWATIPFGIRSASRTGVRIDSRDNTNGFRLAADIQY</sequence>
<dbReference type="SUPFAM" id="SSF56436">
    <property type="entry name" value="C-type lectin-like"/>
    <property type="match status" value="1"/>
</dbReference>
<dbReference type="EMBL" id="JAIVEX010000002">
    <property type="protein sequence ID" value="MDB0520741.1"/>
    <property type="molecule type" value="Genomic_DNA"/>
</dbReference>
<comment type="caution">
    <text evidence="3">The sequence shown here is derived from an EMBL/GenBank/DDBJ whole genome shotgun (WGS) entry which is preliminary data.</text>
</comment>
<evidence type="ECO:0000313" key="4">
    <source>
        <dbReference type="Proteomes" id="UP001143674"/>
    </source>
</evidence>
<feature type="signal peptide" evidence="1">
    <location>
        <begin position="1"/>
        <end position="38"/>
    </location>
</feature>
<feature type="domain" description="Sulfatase-modifying factor enzyme-like" evidence="2">
    <location>
        <begin position="68"/>
        <end position="340"/>
    </location>
</feature>
<dbReference type="InterPro" id="IPR042095">
    <property type="entry name" value="SUMF_sf"/>
</dbReference>
<dbReference type="InterPro" id="IPR016187">
    <property type="entry name" value="CTDL_fold"/>
</dbReference>
<dbReference type="PANTHER" id="PTHR23150">
    <property type="entry name" value="SULFATASE MODIFYING FACTOR 1, 2"/>
    <property type="match status" value="1"/>
</dbReference>
<evidence type="ECO:0000313" key="3">
    <source>
        <dbReference type="EMBL" id="MDB0520741.1"/>
    </source>
</evidence>
<proteinExistence type="predicted"/>
<dbReference type="AlphaFoldDB" id="A0AAE3NFC5"/>
<dbReference type="InterPro" id="IPR005532">
    <property type="entry name" value="SUMF_dom"/>
</dbReference>
<protein>
    <submittedName>
        <fullName evidence="3">Formylglycine-generating enzyme family protein</fullName>
    </submittedName>
</protein>
<gene>
    <name evidence="3" type="ORF">LBW55_03825</name>
</gene>
<feature type="chain" id="PRO_5042099481" evidence="1">
    <location>
        <begin position="39"/>
        <end position="345"/>
    </location>
</feature>